<protein>
    <recommendedName>
        <fullName evidence="4">DUF3889 domain-containing protein</fullName>
    </recommendedName>
</protein>
<sequence>MKSLPYIIALLLCGLIIVSMAAKGHSTDTNESVQKWEQLAWSKIQDDYKGASFSDYAYMGRTEVNDQQTKDVFRVTVRQKDDTFSVRAEVYFHPVTNHMISINVFRL</sequence>
<dbReference type="EMBL" id="JXBC01000002">
    <property type="protein sequence ID" value="KIU11875.1"/>
    <property type="molecule type" value="Genomic_DNA"/>
</dbReference>
<name>A0A0D1KSI9_BACIU</name>
<evidence type="ECO:0000313" key="3">
    <source>
        <dbReference type="Proteomes" id="UP000032247"/>
    </source>
</evidence>
<dbReference type="PATRIC" id="fig|1423.173.peg.757"/>
<gene>
    <name evidence="2" type="ORF">SC09_Contig19orf00137</name>
</gene>
<dbReference type="AlphaFoldDB" id="A0A0D1KSI9"/>
<dbReference type="Proteomes" id="UP000032247">
    <property type="component" value="Unassembled WGS sequence"/>
</dbReference>
<feature type="chain" id="PRO_5002242664" description="DUF3889 domain-containing protein" evidence="1">
    <location>
        <begin position="22"/>
        <end position="107"/>
    </location>
</feature>
<comment type="caution">
    <text evidence="2">The sequence shown here is derived from an EMBL/GenBank/DDBJ whole genome shotgun (WGS) entry which is preliminary data.</text>
</comment>
<evidence type="ECO:0008006" key="4">
    <source>
        <dbReference type="Google" id="ProtNLM"/>
    </source>
</evidence>
<dbReference type="InterPro" id="IPR024987">
    <property type="entry name" value="DUF3889"/>
</dbReference>
<proteinExistence type="predicted"/>
<keyword evidence="1" id="KW-0732">Signal</keyword>
<evidence type="ECO:0000313" key="2">
    <source>
        <dbReference type="EMBL" id="KIU11875.1"/>
    </source>
</evidence>
<dbReference type="Gene3D" id="3.10.450.390">
    <property type="entry name" value="Protein of unknown function DUF3889"/>
    <property type="match status" value="1"/>
</dbReference>
<feature type="signal peptide" evidence="1">
    <location>
        <begin position="1"/>
        <end position="21"/>
    </location>
</feature>
<accession>A0A0D1KSI9</accession>
<organism evidence="2 3">
    <name type="scientific">Bacillus subtilis</name>
    <dbReference type="NCBI Taxonomy" id="1423"/>
    <lineage>
        <taxon>Bacteria</taxon>
        <taxon>Bacillati</taxon>
        <taxon>Bacillota</taxon>
        <taxon>Bacilli</taxon>
        <taxon>Bacillales</taxon>
        <taxon>Bacillaceae</taxon>
        <taxon>Bacillus</taxon>
    </lineage>
</organism>
<evidence type="ECO:0000256" key="1">
    <source>
        <dbReference type="SAM" id="SignalP"/>
    </source>
</evidence>
<reference evidence="2 3" key="1">
    <citation type="submission" date="2014-12" db="EMBL/GenBank/DDBJ databases">
        <title>Comparative genome analysis of Bacillus coagulans HM-08, Clostridium butyricum HM-68, Bacillus subtilis HM-66 and Bacillus licheniformis BL-09.</title>
        <authorList>
            <person name="Zhang H."/>
        </authorList>
    </citation>
    <scope>NUCLEOTIDE SEQUENCE [LARGE SCALE GENOMIC DNA]</scope>
    <source>
        <strain evidence="2 3">HM-66</strain>
    </source>
</reference>
<dbReference type="Pfam" id="PF13028">
    <property type="entry name" value="DUF3889"/>
    <property type="match status" value="1"/>
</dbReference>